<dbReference type="AlphaFoldDB" id="A0A8J5L4Y1"/>
<dbReference type="InterPro" id="IPR019775">
    <property type="entry name" value="WD40_repeat_CS"/>
</dbReference>
<proteinExistence type="predicted"/>
<feature type="region of interest" description="Disordered" evidence="4">
    <location>
        <begin position="24"/>
        <end position="52"/>
    </location>
</feature>
<feature type="repeat" description="WD" evidence="3">
    <location>
        <begin position="529"/>
        <end position="563"/>
    </location>
</feature>
<feature type="repeat" description="WD" evidence="3">
    <location>
        <begin position="372"/>
        <end position="413"/>
    </location>
</feature>
<dbReference type="PANTHER" id="PTHR14221">
    <property type="entry name" value="WD REPEAT DOMAIN 44"/>
    <property type="match status" value="1"/>
</dbReference>
<feature type="compositionally biased region" description="Gly residues" evidence="4">
    <location>
        <begin position="267"/>
        <end position="277"/>
    </location>
</feature>
<dbReference type="InterPro" id="IPR001680">
    <property type="entry name" value="WD40_rpt"/>
</dbReference>
<feature type="region of interest" description="Disordered" evidence="4">
    <location>
        <begin position="249"/>
        <end position="286"/>
    </location>
</feature>
<organism evidence="5 6">
    <name type="scientific">Zingiber officinale</name>
    <name type="common">Ginger</name>
    <name type="synonym">Amomum zingiber</name>
    <dbReference type="NCBI Taxonomy" id="94328"/>
    <lineage>
        <taxon>Eukaryota</taxon>
        <taxon>Viridiplantae</taxon>
        <taxon>Streptophyta</taxon>
        <taxon>Embryophyta</taxon>
        <taxon>Tracheophyta</taxon>
        <taxon>Spermatophyta</taxon>
        <taxon>Magnoliopsida</taxon>
        <taxon>Liliopsida</taxon>
        <taxon>Zingiberales</taxon>
        <taxon>Zingiberaceae</taxon>
        <taxon>Zingiber</taxon>
    </lineage>
</organism>
<feature type="compositionally biased region" description="Basic and acidic residues" evidence="4">
    <location>
        <begin position="311"/>
        <end position="325"/>
    </location>
</feature>
<evidence type="ECO:0000256" key="3">
    <source>
        <dbReference type="PROSITE-ProRule" id="PRU00221"/>
    </source>
</evidence>
<evidence type="ECO:0000313" key="6">
    <source>
        <dbReference type="Proteomes" id="UP000734854"/>
    </source>
</evidence>
<gene>
    <name evidence="5" type="ORF">ZIOFF_030435</name>
</gene>
<protein>
    <submittedName>
        <fullName evidence="5">Uncharacterized protein</fullName>
    </submittedName>
</protein>
<keyword evidence="6" id="KW-1185">Reference proteome</keyword>
<dbReference type="PROSITE" id="PS50294">
    <property type="entry name" value="WD_REPEATS_REGION"/>
    <property type="match status" value="3"/>
</dbReference>
<feature type="region of interest" description="Disordered" evidence="4">
    <location>
        <begin position="778"/>
        <end position="813"/>
    </location>
</feature>
<dbReference type="PROSITE" id="PS50082">
    <property type="entry name" value="WD_REPEATS_2"/>
    <property type="match status" value="3"/>
</dbReference>
<dbReference type="InterPro" id="IPR040324">
    <property type="entry name" value="WDR44/Dgr2"/>
</dbReference>
<dbReference type="Proteomes" id="UP000734854">
    <property type="component" value="Unassembled WGS sequence"/>
</dbReference>
<feature type="region of interest" description="Disordered" evidence="4">
    <location>
        <begin position="301"/>
        <end position="353"/>
    </location>
</feature>
<evidence type="ECO:0000313" key="5">
    <source>
        <dbReference type="EMBL" id="KAG6512335.1"/>
    </source>
</evidence>
<dbReference type="Pfam" id="PF00400">
    <property type="entry name" value="WD40"/>
    <property type="match status" value="4"/>
</dbReference>
<dbReference type="SMART" id="SM00320">
    <property type="entry name" value="WD40"/>
    <property type="match status" value="6"/>
</dbReference>
<feature type="compositionally biased region" description="Polar residues" evidence="4">
    <location>
        <begin position="327"/>
        <end position="344"/>
    </location>
</feature>
<dbReference type="FunFam" id="2.130.10.10:FF:000329">
    <property type="entry name" value="WD repeat-containing protein 44"/>
    <property type="match status" value="1"/>
</dbReference>
<comment type="caution">
    <text evidence="5">The sequence shown here is derived from an EMBL/GenBank/DDBJ whole genome shotgun (WGS) entry which is preliminary data.</text>
</comment>
<evidence type="ECO:0000256" key="2">
    <source>
        <dbReference type="ARBA" id="ARBA00022737"/>
    </source>
</evidence>
<keyword evidence="1 3" id="KW-0853">WD repeat</keyword>
<feature type="compositionally biased region" description="Basic and acidic residues" evidence="4">
    <location>
        <begin position="249"/>
        <end position="265"/>
    </location>
</feature>
<reference evidence="5 6" key="1">
    <citation type="submission" date="2020-08" db="EMBL/GenBank/DDBJ databases">
        <title>Plant Genome Project.</title>
        <authorList>
            <person name="Zhang R.-G."/>
        </authorList>
    </citation>
    <scope>NUCLEOTIDE SEQUENCE [LARGE SCALE GENOMIC DNA]</scope>
    <source>
        <tissue evidence="5">Rhizome</tissue>
    </source>
</reference>
<keyword evidence="2" id="KW-0677">Repeat</keyword>
<feature type="repeat" description="WD" evidence="3">
    <location>
        <begin position="489"/>
        <end position="529"/>
    </location>
</feature>
<evidence type="ECO:0000256" key="4">
    <source>
        <dbReference type="SAM" id="MobiDB-lite"/>
    </source>
</evidence>
<evidence type="ECO:0000256" key="1">
    <source>
        <dbReference type="ARBA" id="ARBA00022574"/>
    </source>
</evidence>
<dbReference type="EMBL" id="JACMSC010000008">
    <property type="protein sequence ID" value="KAG6512335.1"/>
    <property type="molecule type" value="Genomic_DNA"/>
</dbReference>
<dbReference type="PROSITE" id="PS00678">
    <property type="entry name" value="WD_REPEATS_1"/>
    <property type="match status" value="1"/>
</dbReference>
<accession>A0A8J5L4Y1</accession>
<feature type="compositionally biased region" description="Low complexity" evidence="4">
    <location>
        <begin position="25"/>
        <end position="36"/>
    </location>
</feature>
<dbReference type="OrthoDB" id="408728at2759"/>
<name>A0A8J5L4Y1_ZINOF</name>
<sequence>MRGSDWEAPAVAREEEELYYESLDRVLSSSSSSTSASDDDADHRHHRRFLRGPSFPPPLSSLYDVWISEPSSVEERRNRLLLQMGLGGDPALALALALPKSPSRDAADSRTVEQEVGPSAVSFPDSLRSDVAVIVRSRSDGSVDPNCVRSERTERRAISLGSGPATDKPPLVGRSWSLTAAKCSGLEGGCLQQPCTIRNLDDGSEFVVKEMRQDGMWNKLKEVGTGRQLTMEEFEIFVGRSPLVQELMRRQSVEESRSDESKRNDYGSGGPGGGLRAGEGDLRSKKKGSWLKSIKNIAGTVVSGGHHQRERRSNDERETSSEKGGRRSSSATDDSLDGSHSISTHHGPERIRVRQYGKSYKELTGLYITQAIQAHNGAIWTIKFSLDGRLLASGGEDCVIHVWEVADLEKRAEFFPEGETGENDNCHPLISVFANGTPEPAVALSSVEASHWEKKRWSKVPHSRRSVSSDHLMLPEHVLALLEKPIFSFRGHTKDVLDLSWSKSQHLLSSSMDKTVRLWDTSLCSCLKTFSHSDYVTCIQFNPADEKYFISGSLDKKVRIWSIPDRQIVDWNDLHEIVTAVCFTPNGQAAMVGTHKGSCHLFDTSENKLHVKDQIYLQSNKNKSSNKKITGFQFVPGSSSEVLITSADSRIRVVNGVELVHKFKGFRNTSSQISASMTPNGKYVICASEDSYVYIWRYDACSQPSKAKGIVNSMQSYEHFQCQDVTVAVAWPDPNATGLVAGHSNMQNGFSLVSAIEAEGQTQINNLHKNSSLSVYSRSPVHRDIPSRTDSPTWSKEKVPRNELSPQSSGEPHNGALLVQSKLAWGMAIVTAGQGGEIRIYQNFGFPFRV</sequence>
<dbReference type="PANTHER" id="PTHR14221:SF67">
    <property type="entry name" value="WD REPEAT-CONTAINING PROTEIN 44-LIKE"/>
    <property type="match status" value="1"/>
</dbReference>